<comment type="catalytic activity">
    <reaction evidence="2 3">
        <text>O-phospho-L-threonyl-[protein] + H2O = L-threonyl-[protein] + phosphate</text>
        <dbReference type="Rhea" id="RHEA:47004"/>
        <dbReference type="Rhea" id="RHEA-COMP:11060"/>
        <dbReference type="Rhea" id="RHEA-COMP:11605"/>
        <dbReference type="ChEBI" id="CHEBI:15377"/>
        <dbReference type="ChEBI" id="CHEBI:30013"/>
        <dbReference type="ChEBI" id="CHEBI:43474"/>
        <dbReference type="ChEBI" id="CHEBI:61977"/>
        <dbReference type="EC" id="3.1.3.16"/>
    </reaction>
</comment>
<reference evidence="6" key="1">
    <citation type="submission" date="2020-02" db="EMBL/GenBank/DDBJ databases">
        <authorList>
            <person name="Scholz U."/>
            <person name="Mascher M."/>
            <person name="Fiebig A."/>
        </authorList>
    </citation>
    <scope>NUCLEOTIDE SEQUENCE</scope>
</reference>
<organism evidence="6 7">
    <name type="scientific">Spirodela intermedia</name>
    <name type="common">Intermediate duckweed</name>
    <dbReference type="NCBI Taxonomy" id="51605"/>
    <lineage>
        <taxon>Eukaryota</taxon>
        <taxon>Viridiplantae</taxon>
        <taxon>Streptophyta</taxon>
        <taxon>Embryophyta</taxon>
        <taxon>Tracheophyta</taxon>
        <taxon>Spermatophyta</taxon>
        <taxon>Magnoliopsida</taxon>
        <taxon>Liliopsida</taxon>
        <taxon>Araceae</taxon>
        <taxon>Lemnoideae</taxon>
        <taxon>Spirodela</taxon>
    </lineage>
</organism>
<evidence type="ECO:0000259" key="4">
    <source>
        <dbReference type="PROSITE" id="PS51746"/>
    </source>
</evidence>
<gene>
    <name evidence="5" type="ORF">SI7747_08010918</name>
    <name evidence="6" type="ORF">SI8410_08011789</name>
</gene>
<dbReference type="GO" id="GO:0046872">
    <property type="term" value="F:metal ion binding"/>
    <property type="evidence" value="ECO:0007669"/>
    <property type="project" value="UniProtKB-UniRule"/>
</dbReference>
<dbReference type="SUPFAM" id="SSF81606">
    <property type="entry name" value="PP2C-like"/>
    <property type="match status" value="1"/>
</dbReference>
<dbReference type="EMBL" id="LR746271">
    <property type="protein sequence ID" value="CAA7401111.1"/>
    <property type="molecule type" value="Genomic_DNA"/>
</dbReference>
<dbReference type="PROSITE" id="PS51746">
    <property type="entry name" value="PPM_2"/>
    <property type="match status" value="1"/>
</dbReference>
<dbReference type="InterPro" id="IPR001932">
    <property type="entry name" value="PPM-type_phosphatase-like_dom"/>
</dbReference>
<dbReference type="Proteomes" id="UP000663760">
    <property type="component" value="Chromosome 8"/>
</dbReference>
<name>A0A7I8KTZ1_SPIIN</name>
<dbReference type="InterPro" id="IPR039123">
    <property type="entry name" value="PPTC7"/>
</dbReference>
<evidence type="ECO:0000256" key="2">
    <source>
        <dbReference type="ARBA" id="ARBA00048336"/>
    </source>
</evidence>
<dbReference type="Gene3D" id="3.60.40.10">
    <property type="entry name" value="PPM-type phosphatase domain"/>
    <property type="match status" value="1"/>
</dbReference>
<dbReference type="SMART" id="SM00332">
    <property type="entry name" value="PP2Cc"/>
    <property type="match status" value="1"/>
</dbReference>
<keyword evidence="3" id="KW-0479">Metal-binding</keyword>
<evidence type="ECO:0000256" key="1">
    <source>
        <dbReference type="ARBA" id="ARBA00047761"/>
    </source>
</evidence>
<dbReference type="GO" id="GO:0004722">
    <property type="term" value="F:protein serine/threonine phosphatase activity"/>
    <property type="evidence" value="ECO:0007669"/>
    <property type="project" value="UniProtKB-EC"/>
</dbReference>
<dbReference type="AlphaFoldDB" id="A0A7I8KTZ1"/>
<dbReference type="PANTHER" id="PTHR12320">
    <property type="entry name" value="PROTEIN PHOSPHATASE 2C"/>
    <property type="match status" value="1"/>
</dbReference>
<evidence type="ECO:0000256" key="3">
    <source>
        <dbReference type="RuleBase" id="RU366020"/>
    </source>
</evidence>
<comment type="cofactor">
    <cofactor evidence="3">
        <name>Mn(2+)</name>
        <dbReference type="ChEBI" id="CHEBI:29035"/>
    </cofactor>
</comment>
<evidence type="ECO:0000313" key="6">
    <source>
        <dbReference type="EMBL" id="CAA7401111.1"/>
    </source>
</evidence>
<dbReference type="EMBL" id="LR743595">
    <property type="protein sequence ID" value="CAA2625117.1"/>
    <property type="molecule type" value="Genomic_DNA"/>
</dbReference>
<keyword evidence="3" id="KW-0378">Hydrolase</keyword>
<keyword evidence="3" id="KW-0464">Manganese</keyword>
<dbReference type="EC" id="3.1.3.16" evidence="3"/>
<dbReference type="SMART" id="SM00331">
    <property type="entry name" value="PP2C_SIG"/>
    <property type="match status" value="1"/>
</dbReference>
<protein>
    <recommendedName>
        <fullName evidence="3">Protein phosphatase</fullName>
        <ecNumber evidence="3">3.1.3.16</ecNumber>
    </recommendedName>
</protein>
<dbReference type="PANTHER" id="PTHR12320:SF81">
    <property type="entry name" value="PROTEIN PHOSPHATASE 2C 23-RELATED"/>
    <property type="match status" value="1"/>
</dbReference>
<comment type="similarity">
    <text evidence="3">Belongs to the PP2C family.</text>
</comment>
<proteinExistence type="inferred from homology"/>
<dbReference type="InterPro" id="IPR036457">
    <property type="entry name" value="PPM-type-like_dom_sf"/>
</dbReference>
<feature type="domain" description="PPM-type phosphatase" evidence="4">
    <location>
        <begin position="2"/>
        <end position="231"/>
    </location>
</feature>
<comment type="catalytic activity">
    <reaction evidence="1 3">
        <text>O-phospho-L-seryl-[protein] + H2O = L-seryl-[protein] + phosphate</text>
        <dbReference type="Rhea" id="RHEA:20629"/>
        <dbReference type="Rhea" id="RHEA-COMP:9863"/>
        <dbReference type="Rhea" id="RHEA-COMP:11604"/>
        <dbReference type="ChEBI" id="CHEBI:15377"/>
        <dbReference type="ChEBI" id="CHEBI:29999"/>
        <dbReference type="ChEBI" id="CHEBI:43474"/>
        <dbReference type="ChEBI" id="CHEBI:83421"/>
        <dbReference type="EC" id="3.1.3.16"/>
    </reaction>
</comment>
<dbReference type="OrthoDB" id="681748at2759"/>
<evidence type="ECO:0000313" key="7">
    <source>
        <dbReference type="Proteomes" id="UP000663760"/>
    </source>
</evidence>
<comment type="cofactor">
    <cofactor evidence="3">
        <name>Mg(2+)</name>
        <dbReference type="ChEBI" id="CHEBI:18420"/>
    </cofactor>
</comment>
<evidence type="ECO:0000313" key="5">
    <source>
        <dbReference type="EMBL" id="CAA2625117.1"/>
    </source>
</evidence>
<keyword evidence="7" id="KW-1185">Reference proteome</keyword>
<sequence>MIARAFYIPKDGKDGEDANFVANGWGVIGGIDAGIFARQLMKHSAALVKRWPCGLSNPVEILEEALSKTTAKGTSTACVLSLKGKWLHAAVLGDSGFAVVRNKVIYRSPDQQSEFNAPYQLGKASPTSCSTLDALRITVAVKTGDLVVLGTDGLFDNMYNKELEGVIASSLRDGQDSPEGLARNIAEEAHKLSLEAGRESPFYLKCVEEHGKEKCPPGGKRDDITVIVARVTCTCG</sequence>
<accession>A0A7I8KTZ1</accession>
<keyword evidence="3" id="KW-0460">Magnesium</keyword>
<keyword evidence="3" id="KW-0904">Protein phosphatase</keyword>